<feature type="domain" description="PAS" evidence="2">
    <location>
        <begin position="353"/>
        <end position="423"/>
    </location>
</feature>
<dbReference type="SMART" id="SM00091">
    <property type="entry name" value="PAS"/>
    <property type="match status" value="1"/>
</dbReference>
<dbReference type="InterPro" id="IPR035965">
    <property type="entry name" value="PAS-like_dom_sf"/>
</dbReference>
<dbReference type="SUPFAM" id="SSF55785">
    <property type="entry name" value="PYP-like sensor domain (PAS domain)"/>
    <property type="match status" value="1"/>
</dbReference>
<dbReference type="RefSeq" id="WP_108971912.1">
    <property type="nucleotide sequence ID" value="NZ_CP022188.1"/>
</dbReference>
<reference evidence="4 5" key="1">
    <citation type="submission" date="2017-06" db="EMBL/GenBank/DDBJ databases">
        <title>Azoarcus sp. TSNA42 complete genome sequence.</title>
        <authorList>
            <person name="Woo J.-H."/>
            <person name="Kim H.-S."/>
        </authorList>
    </citation>
    <scope>NUCLEOTIDE SEQUENCE [LARGE SCALE GENOMIC DNA]</scope>
    <source>
        <strain evidence="4 5">TSNA42</strain>
    </source>
</reference>
<protein>
    <recommendedName>
        <fullName evidence="6">Diguanylate cyclase</fullName>
    </recommendedName>
</protein>
<sequence length="539" mass="60091">MDALDGRLPDGPEKETVARARIPVLPVVVMMLVTAVLTVIAIAISVEQQKEIEVARLQAIANLKATQITNWLDERLDDARILSRNENFLEDYYQWHDSGSAASRERIQNRLSAFSTLERYSGVLLLDDRGDVVLNTPGLEPWKDAGHQAALREVVQSGKPAHLGPYLDDKGIVHFDLVVPVDAMRGHPGFAVVVSSNSASFPPTDLLAWPIPTSSGEIVLFRRDGEDVLYLNELKYRTDSAVRLRMPLSNSELMASRFLQLPEAGNGLVEGQDYRAEAVFAVGKRIDGTDWYLLAKMDWSELYALTRRDALWITLVGVLLFFMMLTGLFLYHQRGAIMRAKAMQREQDGRLQSLKLFSTVADSSSDAIFAKDLEGRYLLFNHAAERVTGKAVQEVLGRTDTTIFPAEHARQIMANDQKVMREGRVFTYEEAFDTPLGSFVFLAVKGPLYGDKGKIIGMYGISRDITERKTFEDALSRSNDELTRFNLAMVGRELDMIRLKREVNTLSAALGRPEPYSLAVFKAGTDAQAMPDASAEAQP</sequence>
<keyword evidence="1" id="KW-0472">Membrane</keyword>
<evidence type="ECO:0000313" key="4">
    <source>
        <dbReference type="EMBL" id="AWI78990.1"/>
    </source>
</evidence>
<dbReference type="InterPro" id="IPR000700">
    <property type="entry name" value="PAS-assoc_C"/>
</dbReference>
<dbReference type="PROSITE" id="PS50113">
    <property type="entry name" value="PAC"/>
    <property type="match status" value="1"/>
</dbReference>
<organism evidence="4 5">
    <name type="scientific">Parazoarcus communis</name>
    <dbReference type="NCBI Taxonomy" id="41977"/>
    <lineage>
        <taxon>Bacteria</taxon>
        <taxon>Pseudomonadati</taxon>
        <taxon>Pseudomonadota</taxon>
        <taxon>Betaproteobacteria</taxon>
        <taxon>Rhodocyclales</taxon>
        <taxon>Zoogloeaceae</taxon>
        <taxon>Parazoarcus</taxon>
    </lineage>
</organism>
<evidence type="ECO:0000256" key="1">
    <source>
        <dbReference type="SAM" id="Phobius"/>
    </source>
</evidence>
<dbReference type="OrthoDB" id="9797605at2"/>
<evidence type="ECO:0000259" key="2">
    <source>
        <dbReference type="PROSITE" id="PS50112"/>
    </source>
</evidence>
<feature type="transmembrane region" description="Helical" evidence="1">
    <location>
        <begin position="310"/>
        <end position="331"/>
    </location>
</feature>
<gene>
    <name evidence="4" type="ORF">CEW87_06205</name>
</gene>
<dbReference type="EMBL" id="CP022188">
    <property type="protein sequence ID" value="AWI78990.1"/>
    <property type="molecule type" value="Genomic_DNA"/>
</dbReference>
<proteinExistence type="predicted"/>
<feature type="domain" description="PAC" evidence="3">
    <location>
        <begin position="426"/>
        <end position="477"/>
    </location>
</feature>
<dbReference type="NCBIfam" id="TIGR00229">
    <property type="entry name" value="sensory_box"/>
    <property type="match status" value="1"/>
</dbReference>
<name>A0A2U8H059_9RHOO</name>
<dbReference type="PROSITE" id="PS50112">
    <property type="entry name" value="PAS"/>
    <property type="match status" value="1"/>
</dbReference>
<dbReference type="AlphaFoldDB" id="A0A2U8H059"/>
<keyword evidence="1" id="KW-1133">Transmembrane helix</keyword>
<dbReference type="CDD" id="cd00130">
    <property type="entry name" value="PAS"/>
    <property type="match status" value="1"/>
</dbReference>
<evidence type="ECO:0000259" key="3">
    <source>
        <dbReference type="PROSITE" id="PS50113"/>
    </source>
</evidence>
<keyword evidence="1" id="KW-0812">Transmembrane</keyword>
<dbReference type="Proteomes" id="UP000244902">
    <property type="component" value="Chromosome"/>
</dbReference>
<dbReference type="Gene3D" id="3.30.450.20">
    <property type="entry name" value="PAS domain"/>
    <property type="match status" value="1"/>
</dbReference>
<feature type="transmembrane region" description="Helical" evidence="1">
    <location>
        <begin position="24"/>
        <end position="46"/>
    </location>
</feature>
<dbReference type="Pfam" id="PF08448">
    <property type="entry name" value="PAS_4"/>
    <property type="match status" value="1"/>
</dbReference>
<dbReference type="InterPro" id="IPR000014">
    <property type="entry name" value="PAS"/>
</dbReference>
<accession>A0A2U8H059</accession>
<evidence type="ECO:0000313" key="5">
    <source>
        <dbReference type="Proteomes" id="UP000244902"/>
    </source>
</evidence>
<evidence type="ECO:0008006" key="6">
    <source>
        <dbReference type="Google" id="ProtNLM"/>
    </source>
</evidence>
<dbReference type="InterPro" id="IPR013656">
    <property type="entry name" value="PAS_4"/>
</dbReference>